<evidence type="ECO:0000256" key="4">
    <source>
        <dbReference type="ARBA" id="ARBA00023002"/>
    </source>
</evidence>
<evidence type="ECO:0000256" key="1">
    <source>
        <dbReference type="ARBA" id="ARBA00022490"/>
    </source>
</evidence>
<dbReference type="PIRSF" id="PIRSF004750">
    <property type="entry name" value="Nitrile_oxidored_YqcD_prd"/>
    <property type="match status" value="1"/>
</dbReference>
<evidence type="ECO:0000259" key="6">
    <source>
        <dbReference type="Pfam" id="PF14819"/>
    </source>
</evidence>
<keyword evidence="1 5" id="KW-0963">Cytoplasm</keyword>
<evidence type="ECO:0000256" key="5">
    <source>
        <dbReference type="HAMAP-Rule" id="MF_00817"/>
    </source>
</evidence>
<comment type="subcellular location">
    <subcellularLocation>
        <location evidence="5">Cytoplasm</location>
    </subcellularLocation>
</comment>
<feature type="domain" description="NADPH-dependent 7-cyano-7-deazaguanine reductase N-terminal" evidence="6">
    <location>
        <begin position="24"/>
        <end position="133"/>
    </location>
</feature>
<keyword evidence="3 5" id="KW-0521">NADP</keyword>
<comment type="caution">
    <text evidence="7">The sequence shown here is derived from an EMBL/GenBank/DDBJ whole genome shotgun (WGS) entry which is preliminary data.</text>
</comment>
<dbReference type="InterPro" id="IPR043133">
    <property type="entry name" value="GTP-CH-I_C/QueF"/>
</dbReference>
<feature type="active site" description="Proton donor" evidence="5">
    <location>
        <position position="199"/>
    </location>
</feature>
<dbReference type="AlphaFoldDB" id="A0A4S4AS29"/>
<comment type="function">
    <text evidence="5">Catalyzes the NADPH-dependent reduction of 7-cyano-7-deazaguanine (preQ0) to 7-aminomethyl-7-deazaguanine (preQ1).</text>
</comment>
<dbReference type="Pfam" id="PF14489">
    <property type="entry name" value="QueF"/>
    <property type="match status" value="1"/>
</dbReference>
<dbReference type="OrthoDB" id="9789995at2"/>
<keyword evidence="8" id="KW-1185">Reference proteome</keyword>
<keyword evidence="4 5" id="KW-0560">Oxidoreductase</keyword>
<keyword evidence="2 5" id="KW-0671">Queuosine biosynthesis</keyword>
<evidence type="ECO:0000256" key="2">
    <source>
        <dbReference type="ARBA" id="ARBA00022785"/>
    </source>
</evidence>
<dbReference type="InterPro" id="IPR016428">
    <property type="entry name" value="QueF_type2"/>
</dbReference>
<comment type="subunit">
    <text evidence="5">Homodimer.</text>
</comment>
<sequence>MKDTPAAPALHGAEASPLGQPVAYRDTYAPELLFPIERQLKRDELGIAAGALPFVGADLWNAYELSWLNPRGKPVVALASFTVSADSPRLIESKSLKLYLNAFNQSRCADAQAVAALIRADLSAAAGAPVEVAVEPLGEAPRRASGTPEGICLDGLDIDIDTYRPQPAFLAAAAGQPEVAETLYSYLLKSNCLVTGQPDWGMVAVRYRGAPIERAGLLRYIVSFRRHNEFHEQCVERIFCDLMARCRPRELLVWARYTRRGGLDINPWRATPGMAPPANTMEIRQ</sequence>
<dbReference type="SUPFAM" id="SSF55620">
    <property type="entry name" value="Tetrahydrobiopterin biosynthesis enzymes-like"/>
    <property type="match status" value="1"/>
</dbReference>
<feature type="binding site" evidence="5">
    <location>
        <begin position="260"/>
        <end position="261"/>
    </location>
    <ligand>
        <name>NADPH</name>
        <dbReference type="ChEBI" id="CHEBI:57783"/>
    </ligand>
</feature>
<dbReference type="RefSeq" id="WP_136385005.1">
    <property type="nucleotide sequence ID" value="NZ_SSOD01000007.1"/>
</dbReference>
<feature type="binding site" evidence="5">
    <location>
        <begin position="91"/>
        <end position="93"/>
    </location>
    <ligand>
        <name>substrate</name>
    </ligand>
</feature>
<dbReference type="GO" id="GO:0008616">
    <property type="term" value="P:tRNA queuosine(34) biosynthetic process"/>
    <property type="evidence" value="ECO:0007669"/>
    <property type="project" value="UniProtKB-UniRule"/>
</dbReference>
<dbReference type="Proteomes" id="UP000307956">
    <property type="component" value="Unassembled WGS sequence"/>
</dbReference>
<dbReference type="InterPro" id="IPR029139">
    <property type="entry name" value="QueF_N"/>
</dbReference>
<accession>A0A4S4AS29</accession>
<comment type="catalytic activity">
    <reaction evidence="5">
        <text>7-aminomethyl-7-carbaguanine + 2 NADP(+) = 7-cyano-7-carbaguanine + 2 NADPH + 3 H(+)</text>
        <dbReference type="Rhea" id="RHEA:13409"/>
        <dbReference type="ChEBI" id="CHEBI:15378"/>
        <dbReference type="ChEBI" id="CHEBI:45075"/>
        <dbReference type="ChEBI" id="CHEBI:57783"/>
        <dbReference type="ChEBI" id="CHEBI:58349"/>
        <dbReference type="ChEBI" id="CHEBI:58703"/>
        <dbReference type="EC" id="1.7.1.13"/>
    </reaction>
</comment>
<reference evidence="7 8" key="1">
    <citation type="submission" date="2019-04" db="EMBL/GenBank/DDBJ databases">
        <title>Azoarcus rhizosphaerae sp. nov. isolated from rhizosphere of Ficus religiosa.</title>
        <authorList>
            <person name="Lin S.-Y."/>
            <person name="Hameed A."/>
            <person name="Hsu Y.-H."/>
            <person name="Young C.-C."/>
        </authorList>
    </citation>
    <scope>NUCLEOTIDE SEQUENCE [LARGE SCALE GENOMIC DNA]</scope>
    <source>
        <strain evidence="7 8">CC-YHH848</strain>
    </source>
</reference>
<dbReference type="GO" id="GO:0005737">
    <property type="term" value="C:cytoplasm"/>
    <property type="evidence" value="ECO:0007669"/>
    <property type="project" value="UniProtKB-SubCell"/>
</dbReference>
<dbReference type="HAMAP" id="MF_00817">
    <property type="entry name" value="QueF_type2"/>
    <property type="match status" value="1"/>
</dbReference>
<feature type="active site" description="Thioimide intermediate" evidence="5">
    <location>
        <position position="192"/>
    </location>
</feature>
<dbReference type="NCBIfam" id="TIGR03138">
    <property type="entry name" value="QueF"/>
    <property type="match status" value="1"/>
</dbReference>
<proteinExistence type="inferred from homology"/>
<evidence type="ECO:0000256" key="3">
    <source>
        <dbReference type="ARBA" id="ARBA00022857"/>
    </source>
</evidence>
<dbReference type="PANTHER" id="PTHR34354:SF1">
    <property type="entry name" value="NADPH-DEPENDENT 7-CYANO-7-DEAZAGUANINE REDUCTASE"/>
    <property type="match status" value="1"/>
</dbReference>
<dbReference type="UniPathway" id="UPA00392"/>
<dbReference type="EMBL" id="SSOD01000007">
    <property type="protein sequence ID" value="THF61300.1"/>
    <property type="molecule type" value="Genomic_DNA"/>
</dbReference>
<dbReference type="Gene3D" id="3.30.1130.10">
    <property type="match status" value="2"/>
</dbReference>
<feature type="binding site" evidence="5">
    <location>
        <begin position="93"/>
        <end position="94"/>
    </location>
    <ligand>
        <name>NADPH</name>
        <dbReference type="ChEBI" id="CHEBI:57783"/>
    </ligand>
</feature>
<feature type="binding site" evidence="5">
    <location>
        <begin position="231"/>
        <end position="232"/>
    </location>
    <ligand>
        <name>substrate</name>
    </ligand>
</feature>
<dbReference type="GO" id="GO:0033739">
    <property type="term" value="F:preQ1 synthase activity"/>
    <property type="evidence" value="ECO:0007669"/>
    <property type="project" value="UniProtKB-UniRule"/>
</dbReference>
<dbReference type="EC" id="1.7.1.13" evidence="5"/>
<dbReference type="PANTHER" id="PTHR34354">
    <property type="entry name" value="NADPH-DEPENDENT 7-CYANO-7-DEAZAGUANINE REDUCTASE"/>
    <property type="match status" value="1"/>
</dbReference>
<comment type="pathway">
    <text evidence="5">tRNA modification; tRNA-queuosine biosynthesis.</text>
</comment>
<gene>
    <name evidence="5 7" type="primary">queF</name>
    <name evidence="7" type="ORF">E6O51_10790</name>
</gene>
<dbReference type="InterPro" id="IPR050084">
    <property type="entry name" value="NADPH_dep_7-cyano-7-deazaG_red"/>
</dbReference>
<evidence type="ECO:0000313" key="8">
    <source>
        <dbReference type="Proteomes" id="UP000307956"/>
    </source>
</evidence>
<evidence type="ECO:0000313" key="7">
    <source>
        <dbReference type="EMBL" id="THF61300.1"/>
    </source>
</evidence>
<name>A0A4S4AS29_9RHOO</name>
<protein>
    <recommendedName>
        <fullName evidence="5">NADPH-dependent 7-cyano-7-deazaguanine reductase</fullName>
        <ecNumber evidence="5">1.7.1.13</ecNumber>
    </recommendedName>
    <alternativeName>
        <fullName evidence="5">7-cyano-7-carbaguanine reductase</fullName>
    </alternativeName>
    <alternativeName>
        <fullName evidence="5">NADPH-dependent nitrile oxidoreductase</fullName>
    </alternativeName>
    <alternativeName>
        <fullName evidence="5">PreQ(0) reductase</fullName>
    </alternativeName>
</protein>
<organism evidence="7 8">
    <name type="scientific">Pseudothauera rhizosphaerae</name>
    <dbReference type="NCBI Taxonomy" id="2565932"/>
    <lineage>
        <taxon>Bacteria</taxon>
        <taxon>Pseudomonadati</taxon>
        <taxon>Pseudomonadota</taxon>
        <taxon>Betaproteobacteria</taxon>
        <taxon>Rhodocyclales</taxon>
        <taxon>Zoogloeaceae</taxon>
        <taxon>Pseudothauera</taxon>
    </lineage>
</organism>
<dbReference type="Pfam" id="PF14819">
    <property type="entry name" value="QueF_N"/>
    <property type="match status" value="1"/>
</dbReference>
<dbReference type="InterPro" id="IPR029500">
    <property type="entry name" value="QueF"/>
</dbReference>
<comment type="similarity">
    <text evidence="5">Belongs to the GTP cyclohydrolase I family. QueF type 2 subfamily.</text>
</comment>